<comment type="pathway">
    <text evidence="3 8">Glycan biosynthesis; glycogen biosynthesis.</text>
</comment>
<reference evidence="13" key="1">
    <citation type="submission" date="2015-07" db="EMBL/GenBank/DDBJ databases">
        <title>Discovery of a poly(ethylene terephthalate assimilation.</title>
        <authorList>
            <person name="Yoshida S."/>
            <person name="Hiraga K."/>
            <person name="Takehana T."/>
            <person name="Taniguchi I."/>
            <person name="Yamaji H."/>
            <person name="Maeda Y."/>
            <person name="Toyohara K."/>
            <person name="Miyamoto K."/>
            <person name="Kimura Y."/>
            <person name="Oda K."/>
        </authorList>
    </citation>
    <scope>NUCLEOTIDE SEQUENCE [LARGE SCALE GENOMIC DNA]</scope>
    <source>
        <strain evidence="13">NBRC 110686 / TISTR 2288 / 201-F6</strain>
    </source>
</reference>
<evidence type="ECO:0000259" key="10">
    <source>
        <dbReference type="Pfam" id="PF00534"/>
    </source>
</evidence>
<evidence type="ECO:0000259" key="11">
    <source>
        <dbReference type="Pfam" id="PF08323"/>
    </source>
</evidence>
<gene>
    <name evidence="8" type="primary">glgA</name>
    <name evidence="12" type="ORF">ISF6_4132</name>
</gene>
<dbReference type="AlphaFoldDB" id="A0A0K8P5F0"/>
<feature type="compositionally biased region" description="Low complexity" evidence="9">
    <location>
        <begin position="1"/>
        <end position="11"/>
    </location>
</feature>
<name>A0A0K8P5F0_PISS1</name>
<keyword evidence="5 8" id="KW-0328">Glycosyltransferase</keyword>
<evidence type="ECO:0000256" key="2">
    <source>
        <dbReference type="ARBA" id="ARBA00002764"/>
    </source>
</evidence>
<dbReference type="InterPro" id="IPR013534">
    <property type="entry name" value="Starch_synth_cat_dom"/>
</dbReference>
<dbReference type="Pfam" id="PF08323">
    <property type="entry name" value="Glyco_transf_5"/>
    <property type="match status" value="1"/>
</dbReference>
<proteinExistence type="inferred from homology"/>
<evidence type="ECO:0000256" key="3">
    <source>
        <dbReference type="ARBA" id="ARBA00004964"/>
    </source>
</evidence>
<keyword evidence="13" id="KW-1185">Reference proteome</keyword>
<dbReference type="Proteomes" id="UP000037660">
    <property type="component" value="Unassembled WGS sequence"/>
</dbReference>
<evidence type="ECO:0000256" key="4">
    <source>
        <dbReference type="ARBA" id="ARBA00010281"/>
    </source>
</evidence>
<feature type="domain" description="Glycosyl transferase family 1" evidence="10">
    <location>
        <begin position="357"/>
        <end position="476"/>
    </location>
</feature>
<dbReference type="EC" id="2.4.1.21" evidence="8"/>
<evidence type="ECO:0000256" key="5">
    <source>
        <dbReference type="ARBA" id="ARBA00022676"/>
    </source>
</evidence>
<accession>A0A0K8P5F0</accession>
<keyword evidence="7 8" id="KW-0320">Glycogen biosynthesis</keyword>
<evidence type="ECO:0000256" key="7">
    <source>
        <dbReference type="ARBA" id="ARBA00023056"/>
    </source>
</evidence>
<dbReference type="UniPathway" id="UPA00164"/>
<dbReference type="GO" id="GO:0005978">
    <property type="term" value="P:glycogen biosynthetic process"/>
    <property type="evidence" value="ECO:0007669"/>
    <property type="project" value="UniProtKB-UniRule"/>
</dbReference>
<feature type="binding site" evidence="8">
    <location>
        <position position="79"/>
    </location>
    <ligand>
        <name>ADP-alpha-D-glucose</name>
        <dbReference type="ChEBI" id="CHEBI:57498"/>
    </ligand>
</feature>
<dbReference type="CDD" id="cd03791">
    <property type="entry name" value="GT5_Glycogen_synthase_DULL1-like"/>
    <property type="match status" value="1"/>
</dbReference>
<dbReference type="HAMAP" id="MF_00484">
    <property type="entry name" value="Glycogen_synth"/>
    <property type="match status" value="1"/>
</dbReference>
<feature type="compositionally biased region" description="Low complexity" evidence="9">
    <location>
        <begin position="19"/>
        <end position="44"/>
    </location>
</feature>
<dbReference type="STRING" id="1547922.ISF6_4132"/>
<comment type="caution">
    <text evidence="12">The sequence shown here is derived from an EMBL/GenBank/DDBJ whole genome shotgun (WGS) entry which is preliminary data.</text>
</comment>
<comment type="catalytic activity">
    <reaction evidence="1 8">
        <text>[(1-&gt;4)-alpha-D-glucosyl](n) + ADP-alpha-D-glucose = [(1-&gt;4)-alpha-D-glucosyl](n+1) + ADP + H(+)</text>
        <dbReference type="Rhea" id="RHEA:18189"/>
        <dbReference type="Rhea" id="RHEA-COMP:9584"/>
        <dbReference type="Rhea" id="RHEA-COMP:9587"/>
        <dbReference type="ChEBI" id="CHEBI:15378"/>
        <dbReference type="ChEBI" id="CHEBI:15444"/>
        <dbReference type="ChEBI" id="CHEBI:57498"/>
        <dbReference type="ChEBI" id="CHEBI:456216"/>
        <dbReference type="EC" id="2.4.1.21"/>
    </reaction>
</comment>
<reference evidence="12 13" key="2">
    <citation type="journal article" date="2016" name="Science">
        <title>A bacterium that degrades and assimilates poly(ethylene terephthalate).</title>
        <authorList>
            <person name="Yoshida S."/>
            <person name="Hiraga K."/>
            <person name="Takehana T."/>
            <person name="Taniguchi I."/>
            <person name="Yamaji H."/>
            <person name="Maeda Y."/>
            <person name="Toyohara K."/>
            <person name="Miyamoto K."/>
            <person name="Kimura Y."/>
            <person name="Oda K."/>
        </authorList>
    </citation>
    <scope>NUCLEOTIDE SEQUENCE [LARGE SCALE GENOMIC DNA]</scope>
    <source>
        <strain evidence="13">NBRC 110686 / TISTR 2288 / 201-F6</strain>
    </source>
</reference>
<dbReference type="PANTHER" id="PTHR45825:SF11">
    <property type="entry name" value="ALPHA AMYLASE DOMAIN-CONTAINING PROTEIN"/>
    <property type="match status" value="1"/>
</dbReference>
<evidence type="ECO:0000313" key="13">
    <source>
        <dbReference type="Proteomes" id="UP000037660"/>
    </source>
</evidence>
<dbReference type="Pfam" id="PF00534">
    <property type="entry name" value="Glycos_transf_1"/>
    <property type="match status" value="1"/>
</dbReference>
<evidence type="ECO:0000256" key="8">
    <source>
        <dbReference type="HAMAP-Rule" id="MF_00484"/>
    </source>
</evidence>
<evidence type="ECO:0000256" key="9">
    <source>
        <dbReference type="SAM" id="MobiDB-lite"/>
    </source>
</evidence>
<sequence length="552" mass="56939">MAGRRGAARARAPAEDGLPAASSASASSASSASSGSDATAATPPARRRATSRPPAPAPAVAPAGLPVLGVASELFPLLKTGGLADVSGALPQALAPHGVALRTLLPGHPAVLAALADPHEAGHWPDCFGGPARLLVGRHAGLDLLVLDAPHLYDRPGNPYLGPDGRDWPDNAVRYAALGLAAARLGWGDFPGAGPVPAVLHLHDWQAALAPAYLHYLGDGRPRPATVLTLHNLAFQGRFGADAWPRLGLPPEAFAMQGLEYHGDIGFLKAGIHFADAITTVSPTYAQEILGLGGGMGLDAMLRWRAAAVSGIVNGIDTAVWDPATDGQLAARYDASTLAARRANRQAVEAAFGLPEDPAPLVCMISRLTAQKGIDLVAAALDAIVAEGARLVVLGTGDPALEDALRAGAQRHPTRVAVRIGYDEALSHRLQGGADMILVPSRFEPCGLTQLCGLRYGCVPIVSRVGGLADTVIDANVAALRARVATGIQFGTLDAEGVLGAVRRAVALFRQPAAWAALQRAGMAADVGWDDSARTYAALYRRVAAARRPLPV</sequence>
<evidence type="ECO:0000256" key="6">
    <source>
        <dbReference type="ARBA" id="ARBA00022679"/>
    </source>
</evidence>
<feature type="region of interest" description="Disordered" evidence="9">
    <location>
        <begin position="1"/>
        <end position="59"/>
    </location>
</feature>
<dbReference type="GO" id="GO:0004373">
    <property type="term" value="F:alpha-1,4-glucan glucosyltransferase (UDP-glucose donor) activity"/>
    <property type="evidence" value="ECO:0007669"/>
    <property type="project" value="InterPro"/>
</dbReference>
<dbReference type="InterPro" id="IPR011835">
    <property type="entry name" value="GS/SS"/>
</dbReference>
<dbReference type="NCBIfam" id="TIGR02095">
    <property type="entry name" value="glgA"/>
    <property type="match status" value="1"/>
</dbReference>
<dbReference type="Gene3D" id="3.40.50.2000">
    <property type="entry name" value="Glycogen Phosphorylase B"/>
    <property type="match status" value="2"/>
</dbReference>
<dbReference type="NCBIfam" id="NF001899">
    <property type="entry name" value="PRK00654.1-2"/>
    <property type="match status" value="1"/>
</dbReference>
<dbReference type="GO" id="GO:0009011">
    <property type="term" value="F:alpha-1,4-glucan glucosyltransferase (ADP-glucose donor) activity"/>
    <property type="evidence" value="ECO:0007669"/>
    <property type="project" value="UniProtKB-UniRule"/>
</dbReference>
<dbReference type="EMBL" id="BBYR01000064">
    <property type="protein sequence ID" value="GAP37938.1"/>
    <property type="molecule type" value="Genomic_DNA"/>
</dbReference>
<organism evidence="12 13">
    <name type="scientific">Piscinibacter sakaiensis</name>
    <name type="common">Ideonella sakaiensis</name>
    <dbReference type="NCBI Taxonomy" id="1547922"/>
    <lineage>
        <taxon>Bacteria</taxon>
        <taxon>Pseudomonadati</taxon>
        <taxon>Pseudomonadota</taxon>
        <taxon>Betaproteobacteria</taxon>
        <taxon>Burkholderiales</taxon>
        <taxon>Sphaerotilaceae</taxon>
        <taxon>Piscinibacter</taxon>
    </lineage>
</organism>
<keyword evidence="6 8" id="KW-0808">Transferase</keyword>
<evidence type="ECO:0000256" key="1">
    <source>
        <dbReference type="ARBA" id="ARBA00001478"/>
    </source>
</evidence>
<feature type="domain" description="Starch synthase catalytic" evidence="11">
    <location>
        <begin position="67"/>
        <end position="303"/>
    </location>
</feature>
<evidence type="ECO:0000313" key="12">
    <source>
        <dbReference type="EMBL" id="GAP37938.1"/>
    </source>
</evidence>
<dbReference type="PANTHER" id="PTHR45825">
    <property type="entry name" value="GRANULE-BOUND STARCH SYNTHASE 1, CHLOROPLASTIC/AMYLOPLASTIC"/>
    <property type="match status" value="1"/>
</dbReference>
<comment type="function">
    <text evidence="2 8">Synthesizes alpha-1,4-glucan chains using ADP-glucose.</text>
</comment>
<protein>
    <recommendedName>
        <fullName evidence="8">Glycogen synthase</fullName>
        <ecNumber evidence="8">2.4.1.21</ecNumber>
    </recommendedName>
    <alternativeName>
        <fullName evidence="8">Starch [bacterial glycogen] synthase</fullName>
    </alternativeName>
</protein>
<dbReference type="SUPFAM" id="SSF53756">
    <property type="entry name" value="UDP-Glycosyltransferase/glycogen phosphorylase"/>
    <property type="match status" value="1"/>
</dbReference>
<comment type="similarity">
    <text evidence="4 8">Belongs to the glycosyltransferase 1 family. Bacterial/plant glycogen synthase subfamily.</text>
</comment>
<dbReference type="GO" id="GO:0005829">
    <property type="term" value="C:cytosol"/>
    <property type="evidence" value="ECO:0007669"/>
    <property type="project" value="TreeGrafter"/>
</dbReference>
<dbReference type="InterPro" id="IPR001296">
    <property type="entry name" value="Glyco_trans_1"/>
</dbReference>